<reference evidence="2" key="2">
    <citation type="submission" date="2025-09" db="UniProtKB">
        <authorList>
            <consortium name="Ensembl"/>
        </authorList>
    </citation>
    <scope>IDENTIFICATION</scope>
</reference>
<dbReference type="AlphaFoldDB" id="A0A3Q2PDZ6"/>
<dbReference type="Ensembl" id="ENSFHET00000017923.1">
    <property type="protein sequence ID" value="ENSFHEP00000011049.1"/>
    <property type="gene ID" value="ENSFHEG00000012422.1"/>
</dbReference>
<accession>A0A3Q2PDZ6</accession>
<feature type="chain" id="PRO_5018691985" evidence="1">
    <location>
        <begin position="27"/>
        <end position="68"/>
    </location>
</feature>
<sequence length="68" mass="7641">SLWRMDWLIPTWGALLLLALFPVVQSFYVPGVAPQDFHAGDQVEIKVRLILGRPFPWHSDVGKGHGCT</sequence>
<feature type="signal peptide" evidence="1">
    <location>
        <begin position="1"/>
        <end position="26"/>
    </location>
</feature>
<protein>
    <submittedName>
        <fullName evidence="2">Uncharacterized protein</fullName>
    </submittedName>
</protein>
<evidence type="ECO:0000256" key="1">
    <source>
        <dbReference type="SAM" id="SignalP"/>
    </source>
</evidence>
<reference evidence="2" key="1">
    <citation type="submission" date="2025-08" db="UniProtKB">
        <authorList>
            <consortium name="Ensembl"/>
        </authorList>
    </citation>
    <scope>IDENTIFICATION</scope>
</reference>
<evidence type="ECO:0000313" key="2">
    <source>
        <dbReference type="Ensembl" id="ENSFHEP00000011049.1"/>
    </source>
</evidence>
<dbReference type="Proteomes" id="UP000265000">
    <property type="component" value="Unplaced"/>
</dbReference>
<organism evidence="2 3">
    <name type="scientific">Fundulus heteroclitus</name>
    <name type="common">Killifish</name>
    <name type="synonym">Mummichog</name>
    <dbReference type="NCBI Taxonomy" id="8078"/>
    <lineage>
        <taxon>Eukaryota</taxon>
        <taxon>Metazoa</taxon>
        <taxon>Chordata</taxon>
        <taxon>Craniata</taxon>
        <taxon>Vertebrata</taxon>
        <taxon>Euteleostomi</taxon>
        <taxon>Actinopterygii</taxon>
        <taxon>Neopterygii</taxon>
        <taxon>Teleostei</taxon>
        <taxon>Neoteleostei</taxon>
        <taxon>Acanthomorphata</taxon>
        <taxon>Ovalentaria</taxon>
        <taxon>Atherinomorphae</taxon>
        <taxon>Cyprinodontiformes</taxon>
        <taxon>Fundulidae</taxon>
        <taxon>Fundulus</taxon>
    </lineage>
</organism>
<name>A0A3Q2PDZ6_FUNHE</name>
<evidence type="ECO:0000313" key="3">
    <source>
        <dbReference type="Proteomes" id="UP000265000"/>
    </source>
</evidence>
<proteinExistence type="predicted"/>
<keyword evidence="3" id="KW-1185">Reference proteome</keyword>
<keyword evidence="1" id="KW-0732">Signal</keyword>